<dbReference type="AlphaFoldDB" id="A0A0C2BG20"/>
<evidence type="ECO:0000313" key="2">
    <source>
        <dbReference type="EMBL" id="KIH42703.1"/>
    </source>
</evidence>
<protein>
    <submittedName>
        <fullName evidence="2">Uncharacterized protein</fullName>
    </submittedName>
</protein>
<proteinExistence type="predicted"/>
<keyword evidence="3" id="KW-1185">Reference proteome</keyword>
<evidence type="ECO:0000256" key="1">
    <source>
        <dbReference type="SAM" id="MobiDB-lite"/>
    </source>
</evidence>
<dbReference type="Proteomes" id="UP000054047">
    <property type="component" value="Unassembled WGS sequence"/>
</dbReference>
<gene>
    <name evidence="2" type="ORF">ANCDUO_27308</name>
</gene>
<accession>A0A0C2BG20</accession>
<sequence>MCSSAQRKSSGHVQTGNEKRPNFTAYIGDYVVIYAHFKERFLQLYDQFVEPEQFDPRDELKRSKNAIENYLRRRAEFAY</sequence>
<dbReference type="EMBL" id="KN793536">
    <property type="protein sequence ID" value="KIH42703.1"/>
    <property type="molecule type" value="Genomic_DNA"/>
</dbReference>
<dbReference type="OrthoDB" id="10054666at2759"/>
<name>A0A0C2BG20_9BILA</name>
<feature type="non-terminal residue" evidence="2">
    <location>
        <position position="79"/>
    </location>
</feature>
<reference evidence="2 3" key="1">
    <citation type="submission" date="2013-12" db="EMBL/GenBank/DDBJ databases">
        <title>Draft genome of the parsitic nematode Ancylostoma duodenale.</title>
        <authorList>
            <person name="Mitreva M."/>
        </authorList>
    </citation>
    <scope>NUCLEOTIDE SEQUENCE [LARGE SCALE GENOMIC DNA]</scope>
    <source>
        <strain evidence="2 3">Zhejiang</strain>
    </source>
</reference>
<feature type="region of interest" description="Disordered" evidence="1">
    <location>
        <begin position="1"/>
        <end position="20"/>
    </location>
</feature>
<evidence type="ECO:0000313" key="3">
    <source>
        <dbReference type="Proteomes" id="UP000054047"/>
    </source>
</evidence>
<organism evidence="2 3">
    <name type="scientific">Ancylostoma duodenale</name>
    <dbReference type="NCBI Taxonomy" id="51022"/>
    <lineage>
        <taxon>Eukaryota</taxon>
        <taxon>Metazoa</taxon>
        <taxon>Ecdysozoa</taxon>
        <taxon>Nematoda</taxon>
        <taxon>Chromadorea</taxon>
        <taxon>Rhabditida</taxon>
        <taxon>Rhabditina</taxon>
        <taxon>Rhabditomorpha</taxon>
        <taxon>Strongyloidea</taxon>
        <taxon>Ancylostomatidae</taxon>
        <taxon>Ancylostomatinae</taxon>
        <taxon>Ancylostoma</taxon>
    </lineage>
</organism>
<feature type="compositionally biased region" description="Polar residues" evidence="1">
    <location>
        <begin position="1"/>
        <end position="16"/>
    </location>
</feature>